<evidence type="ECO:0000256" key="3">
    <source>
        <dbReference type="ARBA" id="ARBA00020256"/>
    </source>
</evidence>
<keyword evidence="10" id="KW-0675">Receptor</keyword>
<reference evidence="12 13" key="1">
    <citation type="submission" date="2019-06" db="EMBL/GenBank/DDBJ databases">
        <title>Draft genome sequence of the filamentous fungus Phialemoniopsis curvata isolated from diesel fuel.</title>
        <authorList>
            <person name="Varaljay V.A."/>
            <person name="Lyon W.J."/>
            <person name="Crouch A.L."/>
            <person name="Drake C.E."/>
            <person name="Hollomon J.M."/>
            <person name="Nadeau L.J."/>
            <person name="Nunn H.S."/>
            <person name="Stevenson B.S."/>
            <person name="Bojanowski C.L."/>
            <person name="Crookes-Goodson W.J."/>
        </authorList>
    </citation>
    <scope>NUCLEOTIDE SEQUENCE [LARGE SCALE GENOMIC DNA]</scope>
    <source>
        <strain evidence="12 13">D216</strain>
    </source>
</reference>
<keyword evidence="5" id="KW-0547">Nucleotide-binding</keyword>
<evidence type="ECO:0000256" key="7">
    <source>
        <dbReference type="ARBA" id="ARBA00022989"/>
    </source>
</evidence>
<dbReference type="GeneID" id="41978745"/>
<dbReference type="EMBL" id="SKBQ01000102">
    <property type="protein sequence ID" value="TPX19054.1"/>
    <property type="molecule type" value="Genomic_DNA"/>
</dbReference>
<feature type="transmembrane region" description="Helical" evidence="11">
    <location>
        <begin position="20"/>
        <end position="41"/>
    </location>
</feature>
<dbReference type="InterPro" id="IPR027417">
    <property type="entry name" value="P-loop_NTPase"/>
</dbReference>
<comment type="similarity">
    <text evidence="2">Belongs to the SRP receptor beta subunit family.</text>
</comment>
<organism evidence="12 13">
    <name type="scientific">Thyridium curvatum</name>
    <dbReference type="NCBI Taxonomy" id="1093900"/>
    <lineage>
        <taxon>Eukaryota</taxon>
        <taxon>Fungi</taxon>
        <taxon>Dikarya</taxon>
        <taxon>Ascomycota</taxon>
        <taxon>Pezizomycotina</taxon>
        <taxon>Sordariomycetes</taxon>
        <taxon>Sordariomycetidae</taxon>
        <taxon>Thyridiales</taxon>
        <taxon>Thyridiaceae</taxon>
        <taxon>Thyridium</taxon>
    </lineage>
</organism>
<evidence type="ECO:0000313" key="13">
    <source>
        <dbReference type="Proteomes" id="UP000319257"/>
    </source>
</evidence>
<evidence type="ECO:0000256" key="11">
    <source>
        <dbReference type="SAM" id="Phobius"/>
    </source>
</evidence>
<name>A0A507BJM8_9PEZI</name>
<dbReference type="GO" id="GO:0005525">
    <property type="term" value="F:GTP binding"/>
    <property type="evidence" value="ECO:0007669"/>
    <property type="project" value="UniProtKB-KW"/>
</dbReference>
<dbReference type="Gene3D" id="3.40.50.300">
    <property type="entry name" value="P-loop containing nucleotide triphosphate hydrolases"/>
    <property type="match status" value="1"/>
</dbReference>
<evidence type="ECO:0000256" key="1">
    <source>
        <dbReference type="ARBA" id="ARBA00004389"/>
    </source>
</evidence>
<evidence type="ECO:0000256" key="9">
    <source>
        <dbReference type="ARBA" id="ARBA00023136"/>
    </source>
</evidence>
<sequence length="313" mass="33424">MGSPLEQVKDFLEFTLTPSPIVFIVGIAFVLLFPFLLHWAIARGSGYATLPSVLLLGPSGAGKTSLVTLLERRGPRPSQTHTTQVVHSVELAVADDPSKPPNYRDDLDQSESTASKFLLVDTPGHGKLRGAALDRLHRLAGVATAGDKNKKSKSKEASKLKAVVFLADAAALADQDELSATAAYLYDVLLVLQKRIGTGTGSRHPASVPVLVAANKADLFTALPPALVKSHLEAELSRIRRTRSKALLDSGVGTEDVDAAGAGEQDDWLGEFGTDKFTFDQLKEVVEVEVIGGNIVGEGPGVDKWWAWIADKL</sequence>
<proteinExistence type="inferred from homology"/>
<evidence type="ECO:0000256" key="10">
    <source>
        <dbReference type="ARBA" id="ARBA00023170"/>
    </source>
</evidence>
<dbReference type="InParanoid" id="A0A507BJM8"/>
<keyword evidence="6" id="KW-0256">Endoplasmic reticulum</keyword>
<dbReference type="Pfam" id="PF09439">
    <property type="entry name" value="SRPRB"/>
    <property type="match status" value="2"/>
</dbReference>
<accession>A0A507BJM8</accession>
<comment type="subcellular location">
    <subcellularLocation>
        <location evidence="1">Endoplasmic reticulum membrane</location>
        <topology evidence="1">Single-pass membrane protein</topology>
    </subcellularLocation>
</comment>
<dbReference type="STRING" id="1093900.A0A507BJM8"/>
<dbReference type="SUPFAM" id="SSF52540">
    <property type="entry name" value="P-loop containing nucleoside triphosphate hydrolases"/>
    <property type="match status" value="1"/>
</dbReference>
<dbReference type="GO" id="GO:0005789">
    <property type="term" value="C:endoplasmic reticulum membrane"/>
    <property type="evidence" value="ECO:0007669"/>
    <property type="project" value="UniProtKB-SubCell"/>
</dbReference>
<keyword evidence="7 11" id="KW-1133">Transmembrane helix</keyword>
<evidence type="ECO:0000256" key="5">
    <source>
        <dbReference type="ARBA" id="ARBA00022741"/>
    </source>
</evidence>
<evidence type="ECO:0000256" key="6">
    <source>
        <dbReference type="ARBA" id="ARBA00022824"/>
    </source>
</evidence>
<gene>
    <name evidence="12" type="ORF">E0L32_011298</name>
</gene>
<comment type="caution">
    <text evidence="12">The sequence shown here is derived from an EMBL/GenBank/DDBJ whole genome shotgun (WGS) entry which is preliminary data.</text>
</comment>
<dbReference type="OrthoDB" id="41266at2759"/>
<dbReference type="Proteomes" id="UP000319257">
    <property type="component" value="Unassembled WGS sequence"/>
</dbReference>
<evidence type="ECO:0000256" key="8">
    <source>
        <dbReference type="ARBA" id="ARBA00023134"/>
    </source>
</evidence>
<evidence type="ECO:0000313" key="12">
    <source>
        <dbReference type="EMBL" id="TPX19054.1"/>
    </source>
</evidence>
<keyword evidence="4 11" id="KW-0812">Transmembrane</keyword>
<dbReference type="InterPro" id="IPR019009">
    <property type="entry name" value="SRP_receptor_beta_su"/>
</dbReference>
<keyword evidence="13" id="KW-1185">Reference proteome</keyword>
<keyword evidence="9 11" id="KW-0472">Membrane</keyword>
<dbReference type="FunCoup" id="A0A507BJM8">
    <property type="interactions" value="610"/>
</dbReference>
<dbReference type="AlphaFoldDB" id="A0A507BJM8"/>
<evidence type="ECO:0000256" key="2">
    <source>
        <dbReference type="ARBA" id="ARBA00005619"/>
    </source>
</evidence>
<dbReference type="RefSeq" id="XP_031000765.1">
    <property type="nucleotide sequence ID" value="XM_031134012.1"/>
</dbReference>
<keyword evidence="8" id="KW-0342">GTP-binding</keyword>
<protein>
    <recommendedName>
        <fullName evidence="3">Signal recognition particle receptor subunit beta</fullName>
    </recommendedName>
</protein>
<evidence type="ECO:0000256" key="4">
    <source>
        <dbReference type="ARBA" id="ARBA00022692"/>
    </source>
</evidence>